<evidence type="ECO:0000256" key="5">
    <source>
        <dbReference type="ARBA" id="ARBA00022833"/>
    </source>
</evidence>
<dbReference type="InterPro" id="IPR001567">
    <property type="entry name" value="Pept_M3A_M3B_dom"/>
</dbReference>
<feature type="domain" description="Oligopeptidase A N-terminal" evidence="11">
    <location>
        <begin position="108"/>
        <end position="206"/>
    </location>
</feature>
<dbReference type="InterPro" id="IPR045666">
    <property type="entry name" value="OpdA_N"/>
</dbReference>
<accession>A0A7S1CT29</accession>
<protein>
    <recommendedName>
        <fullName evidence="8">oligopeptidase A</fullName>
        <ecNumber evidence="8">3.4.24.70</ecNumber>
    </recommendedName>
</protein>
<dbReference type="Gene3D" id="3.40.390.10">
    <property type="entry name" value="Collagenase (Catalytic Domain)"/>
    <property type="match status" value="1"/>
</dbReference>
<feature type="domain" description="Peptidase M3A/M3B catalytic" evidence="10">
    <location>
        <begin position="285"/>
        <end position="751"/>
    </location>
</feature>
<sequence>MAAAFRAGVMCAQVSGAAPGRVLKALARAPQARAAVWRRSSGVRRSSALLDASPAGLPRFGAIKAEDVVPAVTTALEEFQTGVAALNARFGGAAGDGGRAAPTVAEAAELTDAIERLYDPLSRVWGAVSHLNGVAQTPELRAAYEEVQPRVTEALTRFSQSVFPALAAVRDAPGVLDGLDGARRRVVELNVLSAELAGAGLPEAEREALTALKVGVGAAGSRFTNNVMDAVTPQAFALDLADAADVAGMPRSVRAAAAHAHEDEAATADAGPWRFTLDASSFMPFMRHCRRRELREHMYRSYVAIASTGDRDNQPIIREILAKRRQVAALLGYPNYAEVSIAPKMAPDAATVVALLERLRDKCYDAARTELARLHAFAVDGGYDGGDALALWDVPFWSERQLEATFALGDDVLQPYFSLPRVLAGMFATVERVFGVRVVAADGDAEVWHPDVRFFHVEAAGSGERVASFFLDPYARPGSKRGGAWMDVCVSRSSVVGEGLRLPVAYLVCNQSPPVGGGDALMRFAEVETLWHEFGHGLQHMLSEVDVGLVSGTSGVEWDAVELPSQFMENWCYHPPTLRAMTAHVETGEPLPNALIANLRASRVHNAAMAMLRQLFLARLDLALHMAPAEADADAAAATLDDPFAVVHDVAARYTLTRPLHEDRFLCQFMHIFSASYAAGYYSYKWAEVLSADAFAAFEEAGLDDDAAVREAGDRFRRTVLARGGAQHATEVYRAFRGRDASEDALLAAYGLQSHAAAPSASASVSV</sequence>
<dbReference type="Pfam" id="PF19310">
    <property type="entry name" value="TOP_N"/>
    <property type="match status" value="1"/>
</dbReference>
<evidence type="ECO:0000259" key="10">
    <source>
        <dbReference type="Pfam" id="PF01432"/>
    </source>
</evidence>
<dbReference type="PANTHER" id="PTHR11804">
    <property type="entry name" value="PROTEASE M3 THIMET OLIGOPEPTIDASE-RELATED"/>
    <property type="match status" value="1"/>
</dbReference>
<dbReference type="EMBL" id="HBFS01028380">
    <property type="protein sequence ID" value="CAD8925753.1"/>
    <property type="molecule type" value="Transcribed_RNA"/>
</dbReference>
<proteinExistence type="inferred from homology"/>
<dbReference type="EC" id="3.4.24.70" evidence="8"/>
<reference evidence="12" key="1">
    <citation type="submission" date="2021-01" db="EMBL/GenBank/DDBJ databases">
        <authorList>
            <person name="Corre E."/>
            <person name="Pelletier E."/>
            <person name="Niang G."/>
            <person name="Scheremetjew M."/>
            <person name="Finn R."/>
            <person name="Kale V."/>
            <person name="Holt S."/>
            <person name="Cochrane G."/>
            <person name="Meng A."/>
            <person name="Brown T."/>
            <person name="Cohen L."/>
        </authorList>
    </citation>
    <scope>NUCLEOTIDE SEQUENCE</scope>
    <source>
        <strain evidence="12">Ms1</strain>
    </source>
</reference>
<dbReference type="Gene3D" id="1.10.1370.40">
    <property type="match status" value="1"/>
</dbReference>
<dbReference type="Gene3D" id="1.10.1370.10">
    <property type="entry name" value="Neurolysin, domain 3"/>
    <property type="match status" value="1"/>
</dbReference>
<evidence type="ECO:0000256" key="2">
    <source>
        <dbReference type="ARBA" id="ARBA00022670"/>
    </source>
</evidence>
<evidence type="ECO:0000256" key="7">
    <source>
        <dbReference type="ARBA" id="ARBA00024603"/>
    </source>
</evidence>
<gene>
    <name evidence="12" type="ORF">BSP0115_LOCUS19017</name>
</gene>
<dbReference type="GO" id="GO:0005829">
    <property type="term" value="C:cytosol"/>
    <property type="evidence" value="ECO:0007669"/>
    <property type="project" value="UniProtKB-ARBA"/>
</dbReference>
<dbReference type="SUPFAM" id="SSF55486">
    <property type="entry name" value="Metalloproteases ('zincins'), catalytic domain"/>
    <property type="match status" value="1"/>
</dbReference>
<keyword evidence="3 9" id="KW-0479">Metal-binding</keyword>
<evidence type="ECO:0000256" key="1">
    <source>
        <dbReference type="ARBA" id="ARBA00006040"/>
    </source>
</evidence>
<keyword evidence="5 9" id="KW-0862">Zinc</keyword>
<dbReference type="InterPro" id="IPR045090">
    <property type="entry name" value="Pept_M3A_M3B"/>
</dbReference>
<evidence type="ECO:0000256" key="8">
    <source>
        <dbReference type="ARBA" id="ARBA00026100"/>
    </source>
</evidence>
<dbReference type="GO" id="GO:0004222">
    <property type="term" value="F:metalloendopeptidase activity"/>
    <property type="evidence" value="ECO:0007669"/>
    <property type="project" value="UniProtKB-EC"/>
</dbReference>
<comment type="similarity">
    <text evidence="1 9">Belongs to the peptidase M3 family.</text>
</comment>
<keyword evidence="2 9" id="KW-0645">Protease</keyword>
<dbReference type="GO" id="GO:0006518">
    <property type="term" value="P:peptide metabolic process"/>
    <property type="evidence" value="ECO:0007669"/>
    <property type="project" value="TreeGrafter"/>
</dbReference>
<dbReference type="CDD" id="cd06456">
    <property type="entry name" value="M3A_DCP"/>
    <property type="match status" value="1"/>
</dbReference>
<evidence type="ECO:0000256" key="9">
    <source>
        <dbReference type="RuleBase" id="RU003435"/>
    </source>
</evidence>
<dbReference type="GO" id="GO:0046872">
    <property type="term" value="F:metal ion binding"/>
    <property type="evidence" value="ECO:0007669"/>
    <property type="project" value="UniProtKB-UniRule"/>
</dbReference>
<name>A0A7S1CT29_9STRA</name>
<keyword evidence="6 9" id="KW-0482">Metalloprotease</keyword>
<organism evidence="12">
    <name type="scientific">Bicosoecida sp. CB-2014</name>
    <dbReference type="NCBI Taxonomy" id="1486930"/>
    <lineage>
        <taxon>Eukaryota</taxon>
        <taxon>Sar</taxon>
        <taxon>Stramenopiles</taxon>
        <taxon>Bigyra</taxon>
        <taxon>Opalozoa</taxon>
        <taxon>Bicosoecida</taxon>
    </lineage>
</organism>
<dbReference type="InterPro" id="IPR034005">
    <property type="entry name" value="M3A_DCP"/>
</dbReference>
<dbReference type="PANTHER" id="PTHR11804:SF83">
    <property type="entry name" value="LD37516P"/>
    <property type="match status" value="1"/>
</dbReference>
<evidence type="ECO:0000256" key="6">
    <source>
        <dbReference type="ARBA" id="ARBA00023049"/>
    </source>
</evidence>
<dbReference type="GO" id="GO:0006508">
    <property type="term" value="P:proteolysis"/>
    <property type="evidence" value="ECO:0007669"/>
    <property type="project" value="UniProtKB-KW"/>
</dbReference>
<evidence type="ECO:0000256" key="3">
    <source>
        <dbReference type="ARBA" id="ARBA00022723"/>
    </source>
</evidence>
<evidence type="ECO:0000313" key="12">
    <source>
        <dbReference type="EMBL" id="CAD8925753.1"/>
    </source>
</evidence>
<keyword evidence="4 9" id="KW-0378">Hydrolase</keyword>
<evidence type="ECO:0000259" key="11">
    <source>
        <dbReference type="Pfam" id="PF19310"/>
    </source>
</evidence>
<evidence type="ECO:0000256" key="4">
    <source>
        <dbReference type="ARBA" id="ARBA00022801"/>
    </source>
</evidence>
<comment type="catalytic activity">
    <reaction evidence="7">
        <text>Hydrolysis of oligopeptides, with broad specificity. Gly or Ala commonly occur as P1 or P1' residues, but more distant residues are also important, as is shown by the fact that Z-Gly-Pro-Gly-|-Gly-Pro-Ala is cleaved, but not Z-(Gly)(5).</text>
        <dbReference type="EC" id="3.4.24.70"/>
    </reaction>
</comment>
<dbReference type="InterPro" id="IPR024079">
    <property type="entry name" value="MetalloPept_cat_dom_sf"/>
</dbReference>
<dbReference type="InterPro" id="IPR024077">
    <property type="entry name" value="Neurolysin/TOP_dom2"/>
</dbReference>
<dbReference type="AlphaFoldDB" id="A0A7S1CT29"/>
<dbReference type="Pfam" id="PF01432">
    <property type="entry name" value="Peptidase_M3"/>
    <property type="match status" value="1"/>
</dbReference>
<dbReference type="FunFam" id="3.40.390.10:FF:000009">
    <property type="entry name" value="Oligopeptidase A"/>
    <property type="match status" value="1"/>
</dbReference>
<comment type="cofactor">
    <cofactor evidence="9">
        <name>Zn(2+)</name>
        <dbReference type="ChEBI" id="CHEBI:29105"/>
    </cofactor>
    <text evidence="9">Binds 1 zinc ion.</text>
</comment>